<proteinExistence type="predicted"/>
<evidence type="ECO:0000313" key="4">
    <source>
        <dbReference type="EMBL" id="KZV79068.1"/>
    </source>
</evidence>
<name>A0A166NED2_EXIGL</name>
<evidence type="ECO:0000256" key="2">
    <source>
        <dbReference type="SAM" id="MobiDB-lite"/>
    </source>
</evidence>
<feature type="compositionally biased region" description="Polar residues" evidence="2">
    <location>
        <begin position="122"/>
        <end position="136"/>
    </location>
</feature>
<sequence length="999" mass="112776">MPRDKASRGAALKKLAQKTHGRPPPKPFKCDIPGCKRSFQSDGDLRRHKTQTDKHPVQVTSTGPVSDAEAQLLQARLDQVPAQVPGAMEQLHDADMDDTIGTAADILAQFGMDIDERPAPAATQQQDGPAGASSQQRHAENAERAPVIDQYNGAGQVLRTDDPPHKVLDDCADRSQLEYWPFATQRDYDFAHWITSESISNAAMDRLLKRDTLKEALNLSFSNSRELHQTVQEIPSPAPFQRTELNVPGLDRTLNVLHRDTAECLRLLWARLNLLGKVAFAPERHWTDEERTHRKYSAYHTGDHMWRVQTEIPVGGTVVSVIFFVDKTQLCQLVGVSDNQAYPIYMTLANIATEARLNVSSGAYILVGYLPTTSFDDCDLPGRIVRSLRLQIFHAAVRTIFAPLRAASHVGMELTSADGSVRKGHPVLAIGGLDHPEQCQHALARFGRTCPKCDAKKDDFSTNSTGSPRDPAETLRHLRHAMTLDTVTAVNDYLQELGLNYVDEPYWEGWAHVDIHEAIAPDILHQMYQGMLKHLVLWVGKLVGEKELDARLKRVSPFFGLRHFEHGISKLQRVSGTEHKAIAAQLLACVASANVDKRVVRATRALLDFIQIAQFKCHSDETLSDLQRALDDFFENAPVFVELKVCESLDLPKMHSMQHFIPGIKLFGDANAYNTELGERLHIDFAKDAYDATNKKKDSYLMQMCLWLECRERMNDLGHWLAHRRNTTFDPRKRAPDKTQHEPIEYTKKPGNGICTFPELATTHYGAGLREALNEFLDAYCYAEWKKKYPRVPPPTFPHARSYHTVAVWNNMKFYTPDVQTVAAKDTRDVAYALPQRARRTSRDPDDTGLAARFSPVFIKKGEAAGDGGTAGLRIAHLRVIFELPDKVLARLEELHIEDPGKLAFVQWFTRLGRRDIDSTMFKVSRETQYIPGQGSNTQRRVSVIEASDIRRSCHLVPRLGRDTTSIPRDLTSDNILEEWEGEFWVNHWVDKPMYRSLL</sequence>
<dbReference type="Pfam" id="PF18759">
    <property type="entry name" value="Plavaka"/>
    <property type="match status" value="1"/>
</dbReference>
<feature type="region of interest" description="Disordered" evidence="2">
    <location>
        <begin position="119"/>
        <end position="146"/>
    </location>
</feature>
<dbReference type="InterPro" id="IPR041078">
    <property type="entry name" value="Plavaka"/>
</dbReference>
<protein>
    <recommendedName>
        <fullName evidence="3">C2H2-type domain-containing protein</fullName>
    </recommendedName>
</protein>
<dbReference type="PROSITE" id="PS50157">
    <property type="entry name" value="ZINC_FINGER_C2H2_2"/>
    <property type="match status" value="1"/>
</dbReference>
<organism evidence="4 5">
    <name type="scientific">Exidia glandulosa HHB12029</name>
    <dbReference type="NCBI Taxonomy" id="1314781"/>
    <lineage>
        <taxon>Eukaryota</taxon>
        <taxon>Fungi</taxon>
        <taxon>Dikarya</taxon>
        <taxon>Basidiomycota</taxon>
        <taxon>Agaricomycotina</taxon>
        <taxon>Agaricomycetes</taxon>
        <taxon>Auriculariales</taxon>
        <taxon>Exidiaceae</taxon>
        <taxon>Exidia</taxon>
    </lineage>
</organism>
<dbReference type="OrthoDB" id="2576233at2759"/>
<dbReference type="InParanoid" id="A0A166NED2"/>
<reference evidence="4 5" key="1">
    <citation type="journal article" date="2016" name="Mol. Biol. Evol.">
        <title>Comparative Genomics of Early-Diverging Mushroom-Forming Fungi Provides Insights into the Origins of Lignocellulose Decay Capabilities.</title>
        <authorList>
            <person name="Nagy L.G."/>
            <person name="Riley R."/>
            <person name="Tritt A."/>
            <person name="Adam C."/>
            <person name="Daum C."/>
            <person name="Floudas D."/>
            <person name="Sun H."/>
            <person name="Yadav J.S."/>
            <person name="Pangilinan J."/>
            <person name="Larsson K.H."/>
            <person name="Matsuura K."/>
            <person name="Barry K."/>
            <person name="Labutti K."/>
            <person name="Kuo R."/>
            <person name="Ohm R.A."/>
            <person name="Bhattacharya S.S."/>
            <person name="Shirouzu T."/>
            <person name="Yoshinaga Y."/>
            <person name="Martin F.M."/>
            <person name="Grigoriev I.V."/>
            <person name="Hibbett D.S."/>
        </authorList>
    </citation>
    <scope>NUCLEOTIDE SEQUENCE [LARGE SCALE GENOMIC DNA]</scope>
    <source>
        <strain evidence="4 5">HHB12029</strain>
    </source>
</reference>
<evidence type="ECO:0000313" key="5">
    <source>
        <dbReference type="Proteomes" id="UP000077266"/>
    </source>
</evidence>
<dbReference type="EMBL" id="KV426687">
    <property type="protein sequence ID" value="KZV79068.1"/>
    <property type="molecule type" value="Genomic_DNA"/>
</dbReference>
<keyword evidence="1" id="KW-0479">Metal-binding</keyword>
<dbReference type="GO" id="GO:0008270">
    <property type="term" value="F:zinc ion binding"/>
    <property type="evidence" value="ECO:0007669"/>
    <property type="project" value="UniProtKB-KW"/>
</dbReference>
<keyword evidence="1" id="KW-0862">Zinc</keyword>
<accession>A0A166NED2</accession>
<feature type="region of interest" description="Disordered" evidence="2">
    <location>
        <begin position="1"/>
        <end position="64"/>
    </location>
</feature>
<dbReference type="InterPro" id="IPR013087">
    <property type="entry name" value="Znf_C2H2_type"/>
</dbReference>
<feature type="domain" description="C2H2-type" evidence="3">
    <location>
        <begin position="28"/>
        <end position="60"/>
    </location>
</feature>
<dbReference type="Gene3D" id="3.30.160.60">
    <property type="entry name" value="Classic Zinc Finger"/>
    <property type="match status" value="1"/>
</dbReference>
<keyword evidence="1" id="KW-0863">Zinc-finger</keyword>
<evidence type="ECO:0000259" key="3">
    <source>
        <dbReference type="PROSITE" id="PS50157"/>
    </source>
</evidence>
<dbReference type="Proteomes" id="UP000077266">
    <property type="component" value="Unassembled WGS sequence"/>
</dbReference>
<keyword evidence="5" id="KW-1185">Reference proteome</keyword>
<gene>
    <name evidence="4" type="ORF">EXIGLDRAFT_757230</name>
</gene>
<dbReference type="AlphaFoldDB" id="A0A166NED2"/>
<evidence type="ECO:0000256" key="1">
    <source>
        <dbReference type="PROSITE-ProRule" id="PRU00042"/>
    </source>
</evidence>